<dbReference type="GO" id="GO:0016491">
    <property type="term" value="F:oxidoreductase activity"/>
    <property type="evidence" value="ECO:0007669"/>
    <property type="project" value="UniProtKB-KW"/>
</dbReference>
<evidence type="ECO:0000313" key="4">
    <source>
        <dbReference type="Proteomes" id="UP000030672"/>
    </source>
</evidence>
<proteinExistence type="inferred from homology"/>
<dbReference type="GeneID" id="63919735"/>
<evidence type="ECO:0000256" key="2">
    <source>
        <dbReference type="ARBA" id="ARBA00023002"/>
    </source>
</evidence>
<gene>
    <name evidence="3" type="ORF">M437DRAFT_75135</name>
</gene>
<dbReference type="HOGENOM" id="CLU_010194_44_0_1"/>
<organism evidence="3 4">
    <name type="scientific">Aureobasidium melanogenum (strain CBS 110374)</name>
    <name type="common">Aureobasidium pullulans var. melanogenum</name>
    <dbReference type="NCBI Taxonomy" id="1043003"/>
    <lineage>
        <taxon>Eukaryota</taxon>
        <taxon>Fungi</taxon>
        <taxon>Dikarya</taxon>
        <taxon>Ascomycota</taxon>
        <taxon>Pezizomycotina</taxon>
        <taxon>Dothideomycetes</taxon>
        <taxon>Dothideomycetidae</taxon>
        <taxon>Dothideales</taxon>
        <taxon>Saccotheciaceae</taxon>
        <taxon>Aureobasidium</taxon>
    </lineage>
</organism>
<dbReference type="Proteomes" id="UP000030672">
    <property type="component" value="Unassembled WGS sequence"/>
</dbReference>
<dbReference type="STRING" id="1043003.A0A074VS43"/>
<dbReference type="RefSeq" id="XP_040880281.1">
    <property type="nucleotide sequence ID" value="XM_041026362.1"/>
</dbReference>
<keyword evidence="4" id="KW-1185">Reference proteome</keyword>
<reference evidence="3 4" key="1">
    <citation type="journal article" date="2014" name="BMC Genomics">
        <title>Genome sequencing of four Aureobasidium pullulans varieties: biotechnological potential, stress tolerance, and description of new species.</title>
        <authorList>
            <person name="Gostin Ar C."/>
            <person name="Ohm R.A."/>
            <person name="Kogej T."/>
            <person name="Sonjak S."/>
            <person name="Turk M."/>
            <person name="Zajc J."/>
            <person name="Zalar P."/>
            <person name="Grube M."/>
            <person name="Sun H."/>
            <person name="Han J."/>
            <person name="Sharma A."/>
            <person name="Chiniquy J."/>
            <person name="Ngan C.Y."/>
            <person name="Lipzen A."/>
            <person name="Barry K."/>
            <person name="Grigoriev I.V."/>
            <person name="Gunde-Cimerman N."/>
        </authorList>
    </citation>
    <scope>NUCLEOTIDE SEQUENCE [LARGE SCALE GENOMIC DNA]</scope>
    <source>
        <strain evidence="3 4">CBS 110374</strain>
    </source>
</reference>
<dbReference type="Pfam" id="PF00106">
    <property type="entry name" value="adh_short"/>
    <property type="match status" value="1"/>
</dbReference>
<dbReference type="PRINTS" id="PR00081">
    <property type="entry name" value="GDHRDH"/>
</dbReference>
<evidence type="ECO:0000256" key="1">
    <source>
        <dbReference type="ARBA" id="ARBA00006484"/>
    </source>
</evidence>
<dbReference type="Gene3D" id="3.40.50.720">
    <property type="entry name" value="NAD(P)-binding Rossmann-like Domain"/>
    <property type="match status" value="1"/>
</dbReference>
<name>A0A074VS43_AURM1</name>
<dbReference type="PANTHER" id="PTHR24320">
    <property type="entry name" value="RETINOL DEHYDROGENASE"/>
    <property type="match status" value="1"/>
</dbReference>
<protein>
    <submittedName>
        <fullName evidence="3">NAD(P)-binding protein</fullName>
    </submittedName>
</protein>
<evidence type="ECO:0000313" key="3">
    <source>
        <dbReference type="EMBL" id="KEQ63258.1"/>
    </source>
</evidence>
<dbReference type="AlphaFoldDB" id="A0A074VS43"/>
<dbReference type="PANTHER" id="PTHR24320:SF272">
    <property type="entry name" value="NAD(P)-BINDING ROSSMANN-FOLD SUPERFAMILY PROTEIN"/>
    <property type="match status" value="1"/>
</dbReference>
<dbReference type="InterPro" id="IPR036291">
    <property type="entry name" value="NAD(P)-bd_dom_sf"/>
</dbReference>
<dbReference type="InterPro" id="IPR002347">
    <property type="entry name" value="SDR_fam"/>
</dbReference>
<dbReference type="EMBL" id="KL584832">
    <property type="protein sequence ID" value="KEQ63258.1"/>
    <property type="molecule type" value="Genomic_DNA"/>
</dbReference>
<dbReference type="SUPFAM" id="SSF51735">
    <property type="entry name" value="NAD(P)-binding Rossmann-fold domains"/>
    <property type="match status" value="1"/>
</dbReference>
<sequence length="341" mass="36877">MSPATDLFRPYLARHANLSGIGDERPTALEIVHDLKAEGTLKDAVILITGCSAGLGIETARALYLTGAKLYLTFRNIEKGQAAIKAITADAPKGQDIEFLNLDLGDLESVRSAAADFKSRSNRLNILINNAGVMAAPQGKTGSGFETHMGSNHFGHFLLFGLLRPVLLSSASSERKSRVINLSSSGHLISPVRFDDMEFAKEGSYNPYAAYGQSKTANIYMANYIDRVYGLQGIRAVSVHPGVILSTELMRHQKVEDLHSIGDPEYFKKIECNAGQGAATTVWAALSPYFEDHGGLYLAEVGVAPALAEDEGIGRCGYALYAYDEVAEDRLWEISMKAVGL</sequence>
<accession>A0A074VS43</accession>
<keyword evidence="2" id="KW-0560">Oxidoreductase</keyword>
<comment type="similarity">
    <text evidence="1">Belongs to the short-chain dehydrogenases/reductases (SDR) family.</text>
</comment>